<evidence type="ECO:0000313" key="2">
    <source>
        <dbReference type="Ensembl" id="ENSABRP00000012323.1"/>
    </source>
</evidence>
<dbReference type="Ensembl" id="ENSABRT00000017665.1">
    <property type="protein sequence ID" value="ENSABRP00000012323.1"/>
    <property type="gene ID" value="ENSABRG00000011053.1"/>
</dbReference>
<evidence type="ECO:0000313" key="3">
    <source>
        <dbReference type="Proteomes" id="UP000694426"/>
    </source>
</evidence>
<dbReference type="PANTHER" id="PTHR36869">
    <property type="entry name" value="CHROMOSOME 16 OPEN READING FRAME 46"/>
    <property type="match status" value="1"/>
</dbReference>
<reference evidence="2" key="2">
    <citation type="submission" date="2025-09" db="UniProtKB">
        <authorList>
            <consortium name="Ensembl"/>
        </authorList>
    </citation>
    <scope>IDENTIFICATION</scope>
</reference>
<reference evidence="2" key="1">
    <citation type="submission" date="2025-08" db="UniProtKB">
        <authorList>
            <consortium name="Ensembl"/>
        </authorList>
    </citation>
    <scope>IDENTIFICATION</scope>
</reference>
<proteinExistence type="predicted"/>
<accession>A0A8B9C0D8</accession>
<evidence type="ECO:0000256" key="1">
    <source>
        <dbReference type="SAM" id="MobiDB-lite"/>
    </source>
</evidence>
<organism evidence="2 3">
    <name type="scientific">Anser brachyrhynchus</name>
    <name type="common">Pink-footed goose</name>
    <dbReference type="NCBI Taxonomy" id="132585"/>
    <lineage>
        <taxon>Eukaryota</taxon>
        <taxon>Metazoa</taxon>
        <taxon>Chordata</taxon>
        <taxon>Craniata</taxon>
        <taxon>Vertebrata</taxon>
        <taxon>Euteleostomi</taxon>
        <taxon>Archelosauria</taxon>
        <taxon>Archosauria</taxon>
        <taxon>Dinosauria</taxon>
        <taxon>Saurischia</taxon>
        <taxon>Theropoda</taxon>
        <taxon>Coelurosauria</taxon>
        <taxon>Aves</taxon>
        <taxon>Neognathae</taxon>
        <taxon>Galloanserae</taxon>
        <taxon>Anseriformes</taxon>
        <taxon>Anatidae</taxon>
        <taxon>Anserinae</taxon>
        <taxon>Anser</taxon>
    </lineage>
</organism>
<name>A0A8B9C0D8_9AVES</name>
<protein>
    <submittedName>
        <fullName evidence="2">Uncharacterized protein</fullName>
    </submittedName>
</protein>
<feature type="region of interest" description="Disordered" evidence="1">
    <location>
        <begin position="200"/>
        <end position="223"/>
    </location>
</feature>
<keyword evidence="3" id="KW-1185">Reference proteome</keyword>
<dbReference type="Proteomes" id="UP000694426">
    <property type="component" value="Unplaced"/>
</dbReference>
<sequence length="392" mass="42620">MAGPVPGGTRGAAGGCGGGGRRAVRALLRLSDRGAAPESRAPGCGWEEAVQGWGTTDPLACFQLQKQIKKSKASETSNSCLLCLDILQATDKCSGQEVKTTRNQSRSESKLNIEADTASEEISIHSSKSNCSTTYGSKTEIRNKKVRSFRTCQGEKKNLPIKEYCMWNLEDVKNPDAVKHKAIKPQALDVLDPNGCESLTSKSSQVLPPVKHATPKDTSDPSWKNKQAIILPNTLNDTSVEIASCSHDAKGTEQKGKKGTDTMNDKMKEKGEIHELSAFFSSHSEVSLLQEDPEQLSWDCALTSDRSIATIPNPVASKKNIHHACMQVPHTKGIQYTKRDIRGSLTYNARNRYAEVKEGNKSKMQAVPLLSGLLPSLKASHTARAELPPRLN</sequence>
<dbReference type="PANTHER" id="PTHR36869:SF1">
    <property type="entry name" value="CHROMOSOME 16 OPEN READING FRAME 46"/>
    <property type="match status" value="1"/>
</dbReference>
<dbReference type="GeneTree" id="ENSGT00390000017224"/>
<dbReference type="InterPro" id="IPR027836">
    <property type="entry name" value="DUF4529"/>
</dbReference>
<dbReference type="AlphaFoldDB" id="A0A8B9C0D8"/>
<dbReference type="Pfam" id="PF15032">
    <property type="entry name" value="DUF4529"/>
    <property type="match status" value="1"/>
</dbReference>